<feature type="transmembrane region" description="Helical" evidence="8">
    <location>
        <begin position="25"/>
        <end position="43"/>
    </location>
</feature>
<dbReference type="InterPro" id="IPR029044">
    <property type="entry name" value="Nucleotide-diphossugar_trans"/>
</dbReference>
<organism evidence="10 11">
    <name type="scientific">Thiothrix nivea (strain ATCC 35100 / DSM 5205 / JP2)</name>
    <dbReference type="NCBI Taxonomy" id="870187"/>
    <lineage>
        <taxon>Bacteria</taxon>
        <taxon>Pseudomonadati</taxon>
        <taxon>Pseudomonadota</taxon>
        <taxon>Gammaproteobacteria</taxon>
        <taxon>Thiotrichales</taxon>
        <taxon>Thiotrichaceae</taxon>
        <taxon>Thiothrix</taxon>
    </lineage>
</organism>
<dbReference type="PANTHER" id="PTHR43867">
    <property type="entry name" value="CELLULOSE SYNTHASE CATALYTIC SUBUNIT A [UDP-FORMING]"/>
    <property type="match status" value="1"/>
</dbReference>
<dbReference type="RefSeq" id="WP_002707864.1">
    <property type="nucleotide sequence ID" value="NZ_JH651384.1"/>
</dbReference>
<keyword evidence="5 8" id="KW-0812">Transmembrane</keyword>
<feature type="transmembrane region" description="Helical" evidence="8">
    <location>
        <begin position="579"/>
        <end position="598"/>
    </location>
</feature>
<dbReference type="SUPFAM" id="SSF53448">
    <property type="entry name" value="Nucleotide-diphospho-sugar transferases"/>
    <property type="match status" value="1"/>
</dbReference>
<feature type="domain" description="Glycosyltransferase 2-like" evidence="9">
    <location>
        <begin position="112"/>
        <end position="304"/>
    </location>
</feature>
<dbReference type="Pfam" id="PF00535">
    <property type="entry name" value="Glycos_transf_2"/>
    <property type="match status" value="1"/>
</dbReference>
<keyword evidence="11" id="KW-1185">Reference proteome</keyword>
<comment type="subcellular location">
    <subcellularLocation>
        <location evidence="1">Membrane</location>
        <topology evidence="1">Multi-pass membrane protein</topology>
    </subcellularLocation>
</comment>
<evidence type="ECO:0000256" key="5">
    <source>
        <dbReference type="ARBA" id="ARBA00022692"/>
    </source>
</evidence>
<feature type="transmembrane region" description="Helical" evidence="8">
    <location>
        <begin position="472"/>
        <end position="495"/>
    </location>
</feature>
<gene>
    <name evidence="10" type="ORF">Thini_1300</name>
</gene>
<feature type="transmembrane region" description="Helical" evidence="8">
    <location>
        <begin position="438"/>
        <end position="460"/>
    </location>
</feature>
<feature type="transmembrane region" description="Helical" evidence="8">
    <location>
        <begin position="55"/>
        <end position="80"/>
    </location>
</feature>
<accession>A0A656HC13</accession>
<evidence type="ECO:0000259" key="9">
    <source>
        <dbReference type="Pfam" id="PF00535"/>
    </source>
</evidence>
<keyword evidence="4 10" id="KW-0808">Transferase</keyword>
<evidence type="ECO:0000256" key="7">
    <source>
        <dbReference type="ARBA" id="ARBA00023136"/>
    </source>
</evidence>
<reference evidence="11" key="1">
    <citation type="journal article" date="2011" name="Stand. Genomic Sci.">
        <title>Genome sequence of the filamentous, gliding Thiothrix nivea neotype strain (JP2(T)).</title>
        <authorList>
            <person name="Lapidus A."/>
            <person name="Nolan M."/>
            <person name="Lucas S."/>
            <person name="Glavina Del Rio T."/>
            <person name="Tice H."/>
            <person name="Cheng J.F."/>
            <person name="Tapia R."/>
            <person name="Han C."/>
            <person name="Goodwin L."/>
            <person name="Pitluck S."/>
            <person name="Liolios K."/>
            <person name="Pagani I."/>
            <person name="Ivanova N."/>
            <person name="Huntemann M."/>
            <person name="Mavromatis K."/>
            <person name="Mikhailova N."/>
            <person name="Pati A."/>
            <person name="Chen A."/>
            <person name="Palaniappan K."/>
            <person name="Land M."/>
            <person name="Brambilla E.M."/>
            <person name="Rohde M."/>
            <person name="Abt B."/>
            <person name="Verbarg S."/>
            <person name="Goker M."/>
            <person name="Bristow J."/>
            <person name="Eisen J.A."/>
            <person name="Markowitz V."/>
            <person name="Hugenholtz P."/>
            <person name="Kyrpides N.C."/>
            <person name="Klenk H.P."/>
            <person name="Woyke T."/>
        </authorList>
    </citation>
    <scope>NUCLEOTIDE SEQUENCE [LARGE SCALE GENOMIC DNA]</scope>
    <source>
        <strain evidence="11">ATCC 35100 / DSM 5205 / JP2</strain>
    </source>
</reference>
<keyword evidence="3" id="KW-0328">Glycosyltransferase</keyword>
<comment type="pathway">
    <text evidence="2">Glycan metabolism.</text>
</comment>
<protein>
    <submittedName>
        <fullName evidence="10">Glycosyl transferase family 2</fullName>
    </submittedName>
</protein>
<dbReference type="Proteomes" id="UP000005317">
    <property type="component" value="Unassembled WGS sequence"/>
</dbReference>
<keyword evidence="6 8" id="KW-1133">Transmembrane helix</keyword>
<evidence type="ECO:0000256" key="1">
    <source>
        <dbReference type="ARBA" id="ARBA00004141"/>
    </source>
</evidence>
<evidence type="ECO:0000313" key="11">
    <source>
        <dbReference type="Proteomes" id="UP000005317"/>
    </source>
</evidence>
<dbReference type="PANTHER" id="PTHR43867:SF2">
    <property type="entry name" value="CELLULOSE SYNTHASE CATALYTIC SUBUNIT A [UDP-FORMING]"/>
    <property type="match status" value="1"/>
</dbReference>
<dbReference type="InterPro" id="IPR001173">
    <property type="entry name" value="Glyco_trans_2-like"/>
</dbReference>
<evidence type="ECO:0000256" key="4">
    <source>
        <dbReference type="ARBA" id="ARBA00022679"/>
    </source>
</evidence>
<dbReference type="EMBL" id="JH651384">
    <property type="protein sequence ID" value="EIJ33917.1"/>
    <property type="molecule type" value="Genomic_DNA"/>
</dbReference>
<evidence type="ECO:0000256" key="2">
    <source>
        <dbReference type="ARBA" id="ARBA00004881"/>
    </source>
</evidence>
<dbReference type="InterPro" id="IPR050321">
    <property type="entry name" value="Glycosyltr_2/OpgH_subfam"/>
</dbReference>
<evidence type="ECO:0000256" key="8">
    <source>
        <dbReference type="SAM" id="Phobius"/>
    </source>
</evidence>
<evidence type="ECO:0000256" key="6">
    <source>
        <dbReference type="ARBA" id="ARBA00022989"/>
    </source>
</evidence>
<evidence type="ECO:0000313" key="10">
    <source>
        <dbReference type="EMBL" id="EIJ33917.1"/>
    </source>
</evidence>
<keyword evidence="7 8" id="KW-0472">Membrane</keyword>
<dbReference type="CDD" id="cd06421">
    <property type="entry name" value="CESA_CelA_like"/>
    <property type="match status" value="1"/>
</dbReference>
<dbReference type="GO" id="GO:0005886">
    <property type="term" value="C:plasma membrane"/>
    <property type="evidence" value="ECO:0007669"/>
    <property type="project" value="TreeGrafter"/>
</dbReference>
<sequence length="623" mass="70482">MGFYFDKFEDRQPEPPLRYSAVTESIWQFLAVIAMTLGAWYLWWRWTASLNPEALWYAVPLVVAETASYFGLGLFVFNLWKVKDYEQLPPPANFSEVVRPDHAEDRPIKVDVFFPTYNEEVELVRLSIIDAKKVTYPHPIDLNIFVLDDGKRPEMKQVAAEEGVGYITRTNNIGFKAGNLRNAMEQTHGDFIVICDADTRPFPTILEHTLGYFRDPDVAWVQTPQWFFDLPEGKRLPDFLGKYLKAPGRWLGKGVEAVIGAVRVGEDPFVNEPKMFYDVIQRRRNWANASFCCGAGSIHRREAVMEAALKCYADTIEKQVGKQSKQLQKLMGGADLDGGLVQEMRHQVAGEHEFTPYRFHVSEDIYTSIVLHADADRNWKSVMHPAVESKMLSPQDLLSWTVQRFKYAGGTLDIALHDSPVTRPGMSWPQRLMYGATVWSYLGGIWNAVFLIAPLVYLFSGIAPVSAYTGDFFKHILPFLIFMELAFMVGTWGIAGYRSKASYLSFFPVNLQAIWTVLKGEKIKFPVTPKDRQEGNFFHLVLPQFAVIVLTVVGVAYASVQYFALGNNDYSLGGILVNIFWGLNNVFALSGIVLAAFWKPEEEEAVAEEIQPAPAYNNKGVIA</sequence>
<name>A0A656HC13_THINJ</name>
<dbReference type="OrthoDB" id="9806824at2"/>
<proteinExistence type="predicted"/>
<dbReference type="AlphaFoldDB" id="A0A656HC13"/>
<dbReference type="Gene3D" id="3.90.550.10">
    <property type="entry name" value="Spore Coat Polysaccharide Biosynthesis Protein SpsA, Chain A"/>
    <property type="match status" value="1"/>
</dbReference>
<evidence type="ECO:0000256" key="3">
    <source>
        <dbReference type="ARBA" id="ARBA00022676"/>
    </source>
</evidence>
<feature type="transmembrane region" description="Helical" evidence="8">
    <location>
        <begin position="538"/>
        <end position="559"/>
    </location>
</feature>
<dbReference type="GO" id="GO:0016758">
    <property type="term" value="F:hexosyltransferase activity"/>
    <property type="evidence" value="ECO:0007669"/>
    <property type="project" value="TreeGrafter"/>
</dbReference>